<gene>
    <name evidence="2" type="ORF">CNAG_01474</name>
</gene>
<feature type="region of interest" description="Disordered" evidence="1">
    <location>
        <begin position="731"/>
        <end position="844"/>
    </location>
</feature>
<feature type="region of interest" description="Disordered" evidence="1">
    <location>
        <begin position="440"/>
        <end position="476"/>
    </location>
</feature>
<dbReference type="AlphaFoldDB" id="J9VW87"/>
<feature type="region of interest" description="Disordered" evidence="1">
    <location>
        <begin position="503"/>
        <end position="523"/>
    </location>
</feature>
<feature type="compositionally biased region" description="Low complexity" evidence="1">
    <location>
        <begin position="731"/>
        <end position="756"/>
    </location>
</feature>
<dbReference type="RefSeq" id="XP_012052335.1">
    <property type="nucleotide sequence ID" value="XM_012196945.1"/>
</dbReference>
<accession>J9VW87</accession>
<dbReference type="OrthoDB" id="1638493at2759"/>
<evidence type="ECO:0000313" key="2">
    <source>
        <dbReference type="EMBL" id="AFR97681.2"/>
    </source>
</evidence>
<keyword evidence="3" id="KW-1185">Reference proteome</keyword>
<dbReference type="EMBL" id="CP003830">
    <property type="protein sequence ID" value="AFR97681.2"/>
    <property type="molecule type" value="Genomic_DNA"/>
</dbReference>
<dbReference type="HOGENOM" id="CLU_400614_0_0_1"/>
<dbReference type="VEuPathDB" id="FungiDB:CNAG_01474"/>
<feature type="compositionally biased region" description="Basic and acidic residues" evidence="1">
    <location>
        <begin position="453"/>
        <end position="476"/>
    </location>
</feature>
<dbReference type="Proteomes" id="UP000010091">
    <property type="component" value="Chromosome 11"/>
</dbReference>
<sequence>MIPFRSAISSAPPSDCSPSHTPTTFAPSPPSTPLLSRTSAPSASSRISGCLTYISSSANISRDRELLSSNEQIQGSPSNAPLLPSTSSSLPSRTSAPTLYSSSPPILKPSALASCKHASLAHSISGSYKLAPPLVRNKSNKVIRPPTAPQFSISVPNMVFPPHTNYLHADLQVLWENNGIVDMIGCANTGSSYSAPGHIQISLPALPAALEGKLREVKGLKLFMEGKSEFYDDAGRYTPMRLYACTLELASPSRPLLIPSSDTSHPYSPLQLVLPFDLRLPGWLPSSYNNDMTFTGYGCVVEAIIGWTEPVSISPSFASSIGLVREPHGLTKLKPRSPFESIFSNSTLLPSYSKKSVSKWQPFTIFRHRLHPPIGSTVPEVPERHYTLRPEVDSTSSIECVVTVPEFVDVNGEEKSLKVSLRVRARRDAIIIAKSRLQSETEVTTTDVEEDGDMNRLESVPMERSDSKSNKEKEEPLTHMVELGMEVEETEWLSSIPSTSFTSTFPVPETQPSRHSSQHKLISPPSAYANSGFGFEERLFKETRTRSCLLSEDGNQRNFFFANDGLGLTDRWRKVNVVLPMPTEASEMGSKPQPEINSPFLRIKHAVKIKVVCRNAGSNEDAQVVLLSTPIRFSTCPATMPTPTGEPRSATLPSYIQLFHENGDLRECDPLPLYTAPESELQATLPRSEPWRSNYSMPIPSYESIFPYPSVPSTPSLASSSALDSASATSASASASPCQSRSASPSPSGISSSSDLDSLESDQRDLCRRSFSPASQVSDDDAMDVDGAGSGSGSEVGDSPSRARQRVEGILEERMERLMPKSGGMKRTGRNDSTVASRVVRQVR</sequence>
<dbReference type="KEGG" id="cng:CNAG_01474"/>
<feature type="compositionally biased region" description="Low complexity" evidence="1">
    <location>
        <begin position="76"/>
        <end position="99"/>
    </location>
</feature>
<feature type="compositionally biased region" description="Basic and acidic residues" evidence="1">
    <location>
        <begin position="805"/>
        <end position="819"/>
    </location>
</feature>
<protein>
    <submittedName>
        <fullName evidence="2">Uncharacterized protein</fullName>
    </submittedName>
</protein>
<proteinExistence type="predicted"/>
<name>J9VW87_CRYN9</name>
<feature type="compositionally biased region" description="Low complexity" evidence="1">
    <location>
        <begin position="17"/>
        <end position="26"/>
    </location>
</feature>
<evidence type="ECO:0000256" key="1">
    <source>
        <dbReference type="SAM" id="MobiDB-lite"/>
    </source>
</evidence>
<feature type="region of interest" description="Disordered" evidence="1">
    <location>
        <begin position="1"/>
        <end position="43"/>
    </location>
</feature>
<dbReference type="GeneID" id="23885180"/>
<reference evidence="2 3" key="1">
    <citation type="journal article" date="2014" name="PLoS Genet.">
        <title>Analysis of the genome and transcriptome of Cryptococcus neoformans var. grubii reveals complex RNA expression and microevolution leading to virulence attenuation.</title>
        <authorList>
            <person name="Janbon G."/>
            <person name="Ormerod K.L."/>
            <person name="Paulet D."/>
            <person name="Byrnes E.J.III."/>
            <person name="Yadav V."/>
            <person name="Chatterjee G."/>
            <person name="Mullapudi N."/>
            <person name="Hon C.C."/>
            <person name="Billmyre R.B."/>
            <person name="Brunel F."/>
            <person name="Bahn Y.S."/>
            <person name="Chen W."/>
            <person name="Chen Y."/>
            <person name="Chow E.W."/>
            <person name="Coppee J.Y."/>
            <person name="Floyd-Averette A."/>
            <person name="Gaillardin C."/>
            <person name="Gerik K.J."/>
            <person name="Goldberg J."/>
            <person name="Gonzalez-Hilarion S."/>
            <person name="Gujja S."/>
            <person name="Hamlin J.L."/>
            <person name="Hsueh Y.P."/>
            <person name="Ianiri G."/>
            <person name="Jones S."/>
            <person name="Kodira C.D."/>
            <person name="Kozubowski L."/>
            <person name="Lam W."/>
            <person name="Marra M."/>
            <person name="Mesner L.D."/>
            <person name="Mieczkowski P.A."/>
            <person name="Moyrand F."/>
            <person name="Nielsen K."/>
            <person name="Proux C."/>
            <person name="Rossignol T."/>
            <person name="Schein J.E."/>
            <person name="Sun S."/>
            <person name="Wollschlaeger C."/>
            <person name="Wood I.A."/>
            <person name="Zeng Q."/>
            <person name="Neuveglise C."/>
            <person name="Newlon C.S."/>
            <person name="Perfect J.R."/>
            <person name="Lodge J.K."/>
            <person name="Idnurm A."/>
            <person name="Stajich J.E."/>
            <person name="Kronstad J.W."/>
            <person name="Sanyal K."/>
            <person name="Heitman J."/>
            <person name="Fraser J.A."/>
            <person name="Cuomo C.A."/>
            <person name="Dietrich F.S."/>
        </authorList>
    </citation>
    <scope>NUCLEOTIDE SEQUENCE [LARGE SCALE GENOMIC DNA]</scope>
    <source>
        <strain evidence="3">H99 / ATCC 208821 / CBS 10515 / FGSC 9487</strain>
    </source>
</reference>
<organism evidence="2 3">
    <name type="scientific">Cryptococcus neoformans (strain H99 / ATCC 208821 / CBS 10515 / FGSC 9487)</name>
    <name type="common">Cryptococcus neoformans var. grubii serotype A</name>
    <dbReference type="NCBI Taxonomy" id="235443"/>
    <lineage>
        <taxon>Eukaryota</taxon>
        <taxon>Fungi</taxon>
        <taxon>Dikarya</taxon>
        <taxon>Basidiomycota</taxon>
        <taxon>Agaricomycotina</taxon>
        <taxon>Tremellomycetes</taxon>
        <taxon>Tremellales</taxon>
        <taxon>Cryptococcaceae</taxon>
        <taxon>Cryptococcus</taxon>
        <taxon>Cryptococcus neoformans species complex</taxon>
    </lineage>
</organism>
<evidence type="ECO:0000313" key="3">
    <source>
        <dbReference type="Proteomes" id="UP000010091"/>
    </source>
</evidence>
<feature type="compositionally biased region" description="Low complexity" evidence="1">
    <location>
        <begin position="33"/>
        <end position="42"/>
    </location>
</feature>
<feature type="region of interest" description="Disordered" evidence="1">
    <location>
        <begin position="65"/>
        <end position="101"/>
    </location>
</feature>